<comment type="subcellular location">
    <subcellularLocation>
        <location evidence="6">Cytoplasm</location>
    </subcellularLocation>
</comment>
<comment type="function">
    <text evidence="6">Catalyzes the formation of acetyl phosphate from acetate and ATP. Can also catalyze the reverse reaction.</text>
</comment>
<evidence type="ECO:0000256" key="7">
    <source>
        <dbReference type="RuleBase" id="RU003835"/>
    </source>
</evidence>
<dbReference type="CDD" id="cd24010">
    <property type="entry name" value="ASKHA_NBD_AcK_PK"/>
    <property type="match status" value="1"/>
</dbReference>
<dbReference type="GO" id="GO:0005737">
    <property type="term" value="C:cytoplasm"/>
    <property type="evidence" value="ECO:0007669"/>
    <property type="project" value="UniProtKB-SubCell"/>
</dbReference>
<feature type="site" description="Transition state stabilizer" evidence="6">
    <location>
        <position position="249"/>
    </location>
</feature>
<dbReference type="NCBIfam" id="TIGR00016">
    <property type="entry name" value="ackA"/>
    <property type="match status" value="1"/>
</dbReference>
<feature type="binding site" evidence="6">
    <location>
        <begin position="216"/>
        <end position="220"/>
    </location>
    <ligand>
        <name>ATP</name>
        <dbReference type="ChEBI" id="CHEBI:30616"/>
    </ligand>
</feature>
<dbReference type="AlphaFoldDB" id="A0A3S1AD07"/>
<feature type="site" description="Transition state stabilizer" evidence="6">
    <location>
        <position position="188"/>
    </location>
</feature>
<dbReference type="Proteomes" id="UP000268857">
    <property type="component" value="Unassembled WGS sequence"/>
</dbReference>
<dbReference type="Pfam" id="PF00871">
    <property type="entry name" value="Acetate_kinase"/>
    <property type="match status" value="1"/>
</dbReference>
<dbReference type="GO" id="GO:0006083">
    <property type="term" value="P:acetate metabolic process"/>
    <property type="evidence" value="ECO:0007669"/>
    <property type="project" value="TreeGrafter"/>
</dbReference>
<dbReference type="InterPro" id="IPR043129">
    <property type="entry name" value="ATPase_NBD"/>
</dbReference>
<dbReference type="InterPro" id="IPR004372">
    <property type="entry name" value="Ac/propionate_kinase"/>
</dbReference>
<feature type="binding site" evidence="6">
    <location>
        <begin position="339"/>
        <end position="343"/>
    </location>
    <ligand>
        <name>ATP</name>
        <dbReference type="ChEBI" id="CHEBI:30616"/>
    </ligand>
</feature>
<evidence type="ECO:0000313" key="9">
    <source>
        <dbReference type="Proteomes" id="UP000268857"/>
    </source>
</evidence>
<dbReference type="HAMAP" id="MF_00020">
    <property type="entry name" value="Acetate_kinase"/>
    <property type="match status" value="1"/>
</dbReference>
<protein>
    <recommendedName>
        <fullName evidence="6">Acetate kinase</fullName>
        <ecNumber evidence="6">2.7.2.1</ecNumber>
    </recommendedName>
    <alternativeName>
        <fullName evidence="6">Acetokinase</fullName>
    </alternativeName>
</protein>
<comment type="subunit">
    <text evidence="6">Homodimer.</text>
</comment>
<comment type="similarity">
    <text evidence="1 6 7">Belongs to the acetokinase family.</text>
</comment>
<dbReference type="EMBL" id="RSCJ01000021">
    <property type="protein sequence ID" value="RUR76173.1"/>
    <property type="molecule type" value="Genomic_DNA"/>
</dbReference>
<evidence type="ECO:0000256" key="4">
    <source>
        <dbReference type="ARBA" id="ARBA00022777"/>
    </source>
</evidence>
<gene>
    <name evidence="6 8" type="primary">ackA</name>
    <name evidence="8" type="ORF">PCC6912_43450</name>
</gene>
<comment type="caution">
    <text evidence="8">The sequence shown here is derived from an EMBL/GenBank/DDBJ whole genome shotgun (WGS) entry which is preliminary data.</text>
</comment>
<dbReference type="PRINTS" id="PR00471">
    <property type="entry name" value="ACETATEKNASE"/>
</dbReference>
<dbReference type="PIRSF" id="PIRSF000722">
    <property type="entry name" value="Acetate_prop_kin"/>
    <property type="match status" value="1"/>
</dbReference>
<keyword evidence="6" id="KW-0460">Magnesium</keyword>
<dbReference type="Gene3D" id="3.30.420.40">
    <property type="match status" value="2"/>
</dbReference>
<comment type="catalytic activity">
    <reaction evidence="6">
        <text>acetate + ATP = acetyl phosphate + ADP</text>
        <dbReference type="Rhea" id="RHEA:11352"/>
        <dbReference type="ChEBI" id="CHEBI:22191"/>
        <dbReference type="ChEBI" id="CHEBI:30089"/>
        <dbReference type="ChEBI" id="CHEBI:30616"/>
        <dbReference type="ChEBI" id="CHEBI:456216"/>
        <dbReference type="EC" id="2.7.2.1"/>
    </reaction>
</comment>
<keyword evidence="4 6" id="KW-0418">Kinase</keyword>
<evidence type="ECO:0000256" key="1">
    <source>
        <dbReference type="ARBA" id="ARBA00008748"/>
    </source>
</evidence>
<dbReference type="STRING" id="211165.GCA_000317285_03404"/>
<dbReference type="PROSITE" id="PS01075">
    <property type="entry name" value="ACETATE_KINASE_1"/>
    <property type="match status" value="1"/>
</dbReference>
<dbReference type="OrthoDB" id="9802453at2"/>
<keyword evidence="9" id="KW-1185">Reference proteome</keyword>
<feature type="binding site" evidence="6">
    <location>
        <position position="99"/>
    </location>
    <ligand>
        <name>substrate</name>
    </ligand>
</feature>
<feature type="binding site" evidence="6">
    <location>
        <position position="14"/>
    </location>
    <ligand>
        <name>ATP</name>
        <dbReference type="ChEBI" id="CHEBI:30616"/>
    </ligand>
</feature>
<dbReference type="GO" id="GO:0006085">
    <property type="term" value="P:acetyl-CoA biosynthetic process"/>
    <property type="evidence" value="ECO:0007669"/>
    <property type="project" value="UniProtKB-UniRule"/>
</dbReference>
<dbReference type="InterPro" id="IPR023865">
    <property type="entry name" value="Aliphatic_acid_kinase_CS"/>
</dbReference>
<dbReference type="RefSeq" id="WP_016876031.1">
    <property type="nucleotide sequence ID" value="NZ_AJLN01000093.1"/>
</dbReference>
<keyword evidence="5 6" id="KW-0067">ATP-binding</keyword>
<feature type="binding site" evidence="6">
    <location>
        <position position="7"/>
    </location>
    <ligand>
        <name>Mg(2+)</name>
        <dbReference type="ChEBI" id="CHEBI:18420"/>
    </ligand>
</feature>
<dbReference type="SUPFAM" id="SSF53067">
    <property type="entry name" value="Actin-like ATPase domain"/>
    <property type="match status" value="2"/>
</dbReference>
<dbReference type="InterPro" id="IPR000890">
    <property type="entry name" value="Aliphatic_acid_kin_short-chain"/>
</dbReference>
<keyword evidence="6" id="KW-0479">Metal-binding</keyword>
<keyword evidence="6" id="KW-0963">Cytoplasm</keyword>
<feature type="binding site" evidence="6">
    <location>
        <begin position="291"/>
        <end position="293"/>
    </location>
    <ligand>
        <name>ATP</name>
        <dbReference type="ChEBI" id="CHEBI:30616"/>
    </ligand>
</feature>
<keyword evidence="3 6" id="KW-0547">Nucleotide-binding</keyword>
<dbReference type="GO" id="GO:0005524">
    <property type="term" value="F:ATP binding"/>
    <property type="evidence" value="ECO:0007669"/>
    <property type="project" value="UniProtKB-KW"/>
</dbReference>
<sequence length="407" mass="44547">MNILVLNAGSSSQKSCLYALKQNVLPSQPPEPLWEAQIDWTHQQGVAELKVKTTTGVVLKDELSSVSRVNLTLQMLETLWSRETQVLEKPQQIDIVGHRVVHGGEKFRSSTLVTPEVKAAIASLTELAPAHNPANLEGMEVVEQILGTELPQVAVFDTAFHTQMPLAAATYPGPYEWLNKGIRRYGFHGISHQYCAQQAAQLLGRELKHLRLITCHLGNGCSLAAIREGYSVDTTMGFTPLEGLMMGTRSGSVDPGILIHLMRQDNYTADELDQVLNKASGLKGISGISADMRQIMTALTEGNSRARLALEIYIHRLRSGIGAMLASLGGLDALIFTAGIGENSSDVRAAACESFEFLGLKLDPQKNIRSPEDRDIATANSKVRVLVIHTQEDWAIAQECWHLLHSN</sequence>
<comment type="cofactor">
    <cofactor evidence="6">
        <name>Mg(2+)</name>
        <dbReference type="ChEBI" id="CHEBI:18420"/>
    </cofactor>
    <cofactor evidence="6">
        <name>Mn(2+)</name>
        <dbReference type="ChEBI" id="CHEBI:29035"/>
    </cofactor>
    <text evidence="6">Mg(2+). Can also accept Mn(2+).</text>
</comment>
<comment type="pathway">
    <text evidence="6">Metabolic intermediate biosynthesis; acetyl-CoA biosynthesis; acetyl-CoA from acetate: step 1/2.</text>
</comment>
<keyword evidence="2 6" id="KW-0808">Transferase</keyword>
<feature type="binding site" evidence="6">
    <location>
        <position position="392"/>
    </location>
    <ligand>
        <name>Mg(2+)</name>
        <dbReference type="ChEBI" id="CHEBI:18420"/>
    </ligand>
</feature>
<evidence type="ECO:0000313" key="8">
    <source>
        <dbReference type="EMBL" id="RUR76173.1"/>
    </source>
</evidence>
<dbReference type="GO" id="GO:0000287">
    <property type="term" value="F:magnesium ion binding"/>
    <property type="evidence" value="ECO:0007669"/>
    <property type="project" value="UniProtKB-UniRule"/>
</dbReference>
<evidence type="ECO:0000256" key="6">
    <source>
        <dbReference type="HAMAP-Rule" id="MF_00020"/>
    </source>
</evidence>
<evidence type="ECO:0000256" key="3">
    <source>
        <dbReference type="ARBA" id="ARBA00022741"/>
    </source>
</evidence>
<accession>A0A3S1AD07</accession>
<organism evidence="8 9">
    <name type="scientific">Chlorogloeopsis fritschii PCC 6912</name>
    <dbReference type="NCBI Taxonomy" id="211165"/>
    <lineage>
        <taxon>Bacteria</taxon>
        <taxon>Bacillati</taxon>
        <taxon>Cyanobacteriota</taxon>
        <taxon>Cyanophyceae</taxon>
        <taxon>Nostocales</taxon>
        <taxon>Chlorogloeopsidaceae</taxon>
        <taxon>Chlorogloeopsis</taxon>
    </lineage>
</organism>
<dbReference type="PROSITE" id="PS01076">
    <property type="entry name" value="ACETATE_KINASE_2"/>
    <property type="match status" value="1"/>
</dbReference>
<dbReference type="PANTHER" id="PTHR21060:SF15">
    <property type="entry name" value="ACETATE KINASE-RELATED"/>
    <property type="match status" value="1"/>
</dbReference>
<dbReference type="GO" id="GO:0008776">
    <property type="term" value="F:acetate kinase activity"/>
    <property type="evidence" value="ECO:0007669"/>
    <property type="project" value="UniProtKB-UniRule"/>
</dbReference>
<proteinExistence type="inferred from homology"/>
<dbReference type="UniPathway" id="UPA00340">
    <property type="reaction ID" value="UER00458"/>
</dbReference>
<dbReference type="PANTHER" id="PTHR21060">
    <property type="entry name" value="ACETATE KINASE"/>
    <property type="match status" value="1"/>
</dbReference>
<evidence type="ECO:0000256" key="2">
    <source>
        <dbReference type="ARBA" id="ARBA00022679"/>
    </source>
</evidence>
<reference evidence="8 9" key="1">
    <citation type="journal article" date="2019" name="Genome Biol. Evol.">
        <title>Day and night: Metabolic profiles and evolutionary relationships of six axenic non-marine cyanobacteria.</title>
        <authorList>
            <person name="Will S.E."/>
            <person name="Henke P."/>
            <person name="Boedeker C."/>
            <person name="Huang S."/>
            <person name="Brinkmann H."/>
            <person name="Rohde M."/>
            <person name="Jarek M."/>
            <person name="Friedl T."/>
            <person name="Seufert S."/>
            <person name="Schumacher M."/>
            <person name="Overmann J."/>
            <person name="Neumann-Schaal M."/>
            <person name="Petersen J."/>
        </authorList>
    </citation>
    <scope>NUCLEOTIDE SEQUENCE [LARGE SCALE GENOMIC DNA]</scope>
    <source>
        <strain evidence="8 9">PCC 6912</strain>
    </source>
</reference>
<name>A0A3S1AD07_CHLFR</name>
<evidence type="ECO:0000256" key="5">
    <source>
        <dbReference type="ARBA" id="ARBA00022840"/>
    </source>
</evidence>
<dbReference type="EC" id="2.7.2.1" evidence="6"/>
<feature type="active site" description="Proton donor/acceptor" evidence="6">
    <location>
        <position position="157"/>
    </location>
</feature>